<dbReference type="AlphaFoldDB" id="A0A4S2EQZ8"/>
<accession>A0A4S2EQZ8</accession>
<dbReference type="Gene3D" id="1.10.10.10">
    <property type="entry name" value="Winged helix-like DNA-binding domain superfamily/Winged helix DNA-binding domain"/>
    <property type="match status" value="1"/>
</dbReference>
<dbReference type="InterPro" id="IPR036390">
    <property type="entry name" value="WH_DNA-bd_sf"/>
</dbReference>
<name>A0A4S2EQZ8_9LACO</name>
<proteinExistence type="predicted"/>
<dbReference type="Pfam" id="PF13730">
    <property type="entry name" value="HTH_36"/>
    <property type="match status" value="1"/>
</dbReference>
<organism evidence="2 3">
    <name type="scientific">Ligilactobacillus murinus</name>
    <dbReference type="NCBI Taxonomy" id="1622"/>
    <lineage>
        <taxon>Bacteria</taxon>
        <taxon>Bacillati</taxon>
        <taxon>Bacillota</taxon>
        <taxon>Bacilli</taxon>
        <taxon>Lactobacillales</taxon>
        <taxon>Lactobacillaceae</taxon>
        <taxon>Ligilactobacillus</taxon>
    </lineage>
</organism>
<protein>
    <submittedName>
        <fullName evidence="2">Helix-turn-helix domain-containing protein</fullName>
    </submittedName>
</protein>
<reference evidence="2 3" key="1">
    <citation type="submission" date="2019-04" db="EMBL/GenBank/DDBJ databases">
        <title>Microbes associate with the intestines of laboratory mice.</title>
        <authorList>
            <person name="Navarre W."/>
            <person name="Wong E."/>
            <person name="Huang K."/>
            <person name="Tropini C."/>
            <person name="Ng K."/>
            <person name="Yu B."/>
        </authorList>
    </citation>
    <scope>NUCLEOTIDE SEQUENCE [LARGE SCALE GENOMIC DNA]</scope>
    <source>
        <strain evidence="2 3">NM26_J9</strain>
    </source>
</reference>
<evidence type="ECO:0000313" key="3">
    <source>
        <dbReference type="Proteomes" id="UP000306855"/>
    </source>
</evidence>
<feature type="region of interest" description="Disordered" evidence="1">
    <location>
        <begin position="116"/>
        <end position="147"/>
    </location>
</feature>
<feature type="compositionally biased region" description="Polar residues" evidence="1">
    <location>
        <begin position="131"/>
        <end position="147"/>
    </location>
</feature>
<sequence>MVEQEFTGSRLFLNIPAIVAHDKVLLKKAPKAILLFGEIYSMLNVTGKFYMSNNTLAKRLDCSRKSIINYINLLKKQGYIETENVIDDETNAIAGRMITLGRVVQQNSLGWSNGIHQGSETGFTQRKHSNRTSNTNDQNSKNSSQSGIKQLEEDFNKLWKLYPRKEGKKKAFEAYKRAIKNGTTNKEIQTGIVNYLTQIRVQRTNKQYIKQGSTWFNGECWNDEYNVGQERSPVNPKTVPSSAPADRTVADLEREQRESRRDAFPMQYKNHPEWFTDEDVQNIIEEFPELREVVAEIDRARATSDRNTA</sequence>
<gene>
    <name evidence="2" type="ORF">E5340_01515</name>
</gene>
<dbReference type="RefSeq" id="WP_135941837.1">
    <property type="nucleotide sequence ID" value="NZ_SRYK01000004.1"/>
</dbReference>
<feature type="compositionally biased region" description="Basic and acidic residues" evidence="1">
    <location>
        <begin position="248"/>
        <end position="263"/>
    </location>
</feature>
<dbReference type="Proteomes" id="UP000306855">
    <property type="component" value="Unassembled WGS sequence"/>
</dbReference>
<dbReference type="InterPro" id="IPR036388">
    <property type="entry name" value="WH-like_DNA-bd_sf"/>
</dbReference>
<dbReference type="SUPFAM" id="SSF46785">
    <property type="entry name" value="Winged helix' DNA-binding domain"/>
    <property type="match status" value="1"/>
</dbReference>
<dbReference type="EMBL" id="SRYK01000004">
    <property type="protein sequence ID" value="TGY56904.1"/>
    <property type="molecule type" value="Genomic_DNA"/>
</dbReference>
<evidence type="ECO:0000313" key="2">
    <source>
        <dbReference type="EMBL" id="TGY56904.1"/>
    </source>
</evidence>
<feature type="region of interest" description="Disordered" evidence="1">
    <location>
        <begin position="229"/>
        <end position="272"/>
    </location>
</feature>
<evidence type="ECO:0000256" key="1">
    <source>
        <dbReference type="SAM" id="MobiDB-lite"/>
    </source>
</evidence>
<comment type="caution">
    <text evidence="2">The sequence shown here is derived from an EMBL/GenBank/DDBJ whole genome shotgun (WGS) entry which is preliminary data.</text>
</comment>